<sequence>GSGTSQNPLLCRPSSSLYHQLYIAGDPLQLQIAGSLNIIIPIIFVIHLISSRPPRTIHSPAELSRPNNLITTQH</sequence>
<keyword evidence="4" id="KW-1185">Reference proteome</keyword>
<keyword evidence="2" id="KW-0812">Transmembrane</keyword>
<feature type="non-terminal residue" evidence="3">
    <location>
        <position position="1"/>
    </location>
</feature>
<gene>
    <name evidence="3" type="ORF">QBC32DRAFT_271449</name>
</gene>
<reference evidence="3" key="2">
    <citation type="submission" date="2023-06" db="EMBL/GenBank/DDBJ databases">
        <authorList>
            <consortium name="Lawrence Berkeley National Laboratory"/>
            <person name="Mondo S.J."/>
            <person name="Hensen N."/>
            <person name="Bonometti L."/>
            <person name="Westerberg I."/>
            <person name="Brannstrom I.O."/>
            <person name="Guillou S."/>
            <person name="Cros-Aarteil S."/>
            <person name="Calhoun S."/>
            <person name="Haridas S."/>
            <person name="Kuo A."/>
            <person name="Pangilinan J."/>
            <person name="Riley R."/>
            <person name="Labutti K."/>
            <person name="Andreopoulos B."/>
            <person name="Lipzen A."/>
            <person name="Chen C."/>
            <person name="Yanf M."/>
            <person name="Daum C."/>
            <person name="Ng V."/>
            <person name="Clum A."/>
            <person name="Steindorff A."/>
            <person name="Ohm R."/>
            <person name="Martin F."/>
            <person name="Silar P."/>
            <person name="Natvig D."/>
            <person name="Lalanne C."/>
            <person name="Gautier V."/>
            <person name="Ament-Velasquez S.L."/>
            <person name="Kruys A."/>
            <person name="Hutchinson M.I."/>
            <person name="Powell A.J."/>
            <person name="Barry K."/>
            <person name="Miller A.N."/>
            <person name="Grigoriev I.V."/>
            <person name="Debuchy R."/>
            <person name="Gladieux P."/>
            <person name="Thoren M.H."/>
            <person name="Johannesson H."/>
        </authorList>
    </citation>
    <scope>NUCLEOTIDE SEQUENCE</scope>
    <source>
        <strain evidence="3">CBS 626.80</strain>
    </source>
</reference>
<keyword evidence="2" id="KW-1133">Transmembrane helix</keyword>
<dbReference type="AlphaFoldDB" id="A0AAN6NJP0"/>
<feature type="transmembrane region" description="Helical" evidence="2">
    <location>
        <begin position="28"/>
        <end position="49"/>
    </location>
</feature>
<feature type="region of interest" description="Disordered" evidence="1">
    <location>
        <begin position="55"/>
        <end position="74"/>
    </location>
</feature>
<comment type="caution">
    <text evidence="3">The sequence shown here is derived from an EMBL/GenBank/DDBJ whole genome shotgun (WGS) entry which is preliminary data.</text>
</comment>
<accession>A0AAN6NJP0</accession>
<proteinExistence type="predicted"/>
<evidence type="ECO:0000313" key="4">
    <source>
        <dbReference type="Proteomes" id="UP001303222"/>
    </source>
</evidence>
<protein>
    <submittedName>
        <fullName evidence="3">Uncharacterized protein</fullName>
    </submittedName>
</protein>
<keyword evidence="2" id="KW-0472">Membrane</keyword>
<dbReference type="Proteomes" id="UP001303222">
    <property type="component" value="Unassembled WGS sequence"/>
</dbReference>
<evidence type="ECO:0000256" key="2">
    <source>
        <dbReference type="SAM" id="Phobius"/>
    </source>
</evidence>
<evidence type="ECO:0000256" key="1">
    <source>
        <dbReference type="SAM" id="MobiDB-lite"/>
    </source>
</evidence>
<evidence type="ECO:0000313" key="3">
    <source>
        <dbReference type="EMBL" id="KAK3947077.1"/>
    </source>
</evidence>
<reference evidence="3" key="1">
    <citation type="journal article" date="2023" name="Mol. Phylogenet. Evol.">
        <title>Genome-scale phylogeny and comparative genomics of the fungal order Sordariales.</title>
        <authorList>
            <person name="Hensen N."/>
            <person name="Bonometti L."/>
            <person name="Westerberg I."/>
            <person name="Brannstrom I.O."/>
            <person name="Guillou S."/>
            <person name="Cros-Aarteil S."/>
            <person name="Calhoun S."/>
            <person name="Haridas S."/>
            <person name="Kuo A."/>
            <person name="Mondo S."/>
            <person name="Pangilinan J."/>
            <person name="Riley R."/>
            <person name="LaButti K."/>
            <person name="Andreopoulos B."/>
            <person name="Lipzen A."/>
            <person name="Chen C."/>
            <person name="Yan M."/>
            <person name="Daum C."/>
            <person name="Ng V."/>
            <person name="Clum A."/>
            <person name="Steindorff A."/>
            <person name="Ohm R.A."/>
            <person name="Martin F."/>
            <person name="Silar P."/>
            <person name="Natvig D.O."/>
            <person name="Lalanne C."/>
            <person name="Gautier V."/>
            <person name="Ament-Velasquez S.L."/>
            <person name="Kruys A."/>
            <person name="Hutchinson M.I."/>
            <person name="Powell A.J."/>
            <person name="Barry K."/>
            <person name="Miller A.N."/>
            <person name="Grigoriev I.V."/>
            <person name="Debuchy R."/>
            <person name="Gladieux P."/>
            <person name="Hiltunen Thoren M."/>
            <person name="Johannesson H."/>
        </authorList>
    </citation>
    <scope>NUCLEOTIDE SEQUENCE</scope>
    <source>
        <strain evidence="3">CBS 626.80</strain>
    </source>
</reference>
<dbReference type="EMBL" id="MU859422">
    <property type="protein sequence ID" value="KAK3947077.1"/>
    <property type="molecule type" value="Genomic_DNA"/>
</dbReference>
<organism evidence="3 4">
    <name type="scientific">Pseudoneurospora amorphoporcata</name>
    <dbReference type="NCBI Taxonomy" id="241081"/>
    <lineage>
        <taxon>Eukaryota</taxon>
        <taxon>Fungi</taxon>
        <taxon>Dikarya</taxon>
        <taxon>Ascomycota</taxon>
        <taxon>Pezizomycotina</taxon>
        <taxon>Sordariomycetes</taxon>
        <taxon>Sordariomycetidae</taxon>
        <taxon>Sordariales</taxon>
        <taxon>Sordariaceae</taxon>
        <taxon>Pseudoneurospora</taxon>
    </lineage>
</organism>
<name>A0AAN6NJP0_9PEZI</name>
<feature type="compositionally biased region" description="Polar residues" evidence="1">
    <location>
        <begin position="65"/>
        <end position="74"/>
    </location>
</feature>